<keyword evidence="13" id="KW-0276">Fatty acid metabolism</keyword>
<name>A0A4V2J4H4_9BACL</name>
<dbReference type="UniPathway" id="UPA00655">
    <property type="reaction ID" value="UER00711"/>
</dbReference>
<dbReference type="EC" id="6.3.4.14" evidence="4 13"/>
<evidence type="ECO:0000256" key="12">
    <source>
        <dbReference type="PROSITE-ProRule" id="PRU00409"/>
    </source>
</evidence>
<comment type="pathway">
    <text evidence="2 13">Lipid metabolism; malonyl-CoA biosynthesis; malonyl-CoA from acetyl-CoA: step 1/1.</text>
</comment>
<keyword evidence="13" id="KW-0275">Fatty acid biosynthesis</keyword>
<dbReference type="InterPro" id="IPR011761">
    <property type="entry name" value="ATP-grasp"/>
</dbReference>
<evidence type="ECO:0000256" key="2">
    <source>
        <dbReference type="ARBA" id="ARBA00004956"/>
    </source>
</evidence>
<feature type="domain" description="Biotin carboxylation" evidence="15">
    <location>
        <begin position="3"/>
        <end position="446"/>
    </location>
</feature>
<dbReference type="GO" id="GO:0004075">
    <property type="term" value="F:biotin carboxylase activity"/>
    <property type="evidence" value="ECO:0007669"/>
    <property type="project" value="UniProtKB-EC"/>
</dbReference>
<evidence type="ECO:0000256" key="4">
    <source>
        <dbReference type="ARBA" id="ARBA00013263"/>
    </source>
</evidence>
<organism evidence="16 17">
    <name type="scientific">Paenibacillus thalictri</name>
    <dbReference type="NCBI Taxonomy" id="2527873"/>
    <lineage>
        <taxon>Bacteria</taxon>
        <taxon>Bacillati</taxon>
        <taxon>Bacillota</taxon>
        <taxon>Bacilli</taxon>
        <taxon>Bacillales</taxon>
        <taxon>Paenibacillaceae</taxon>
        <taxon>Paenibacillus</taxon>
    </lineage>
</organism>
<dbReference type="InterPro" id="IPR011054">
    <property type="entry name" value="Rudment_hybrid_motif"/>
</dbReference>
<dbReference type="RefSeq" id="WP_131013098.1">
    <property type="nucleotide sequence ID" value="NZ_SIRE01000006.1"/>
</dbReference>
<evidence type="ECO:0000256" key="1">
    <source>
        <dbReference type="ARBA" id="ARBA00003761"/>
    </source>
</evidence>
<comment type="catalytic activity">
    <reaction evidence="11 13">
        <text>N(6)-biotinyl-L-lysyl-[protein] + hydrogencarbonate + ATP = N(6)-carboxybiotinyl-L-lysyl-[protein] + ADP + phosphate + H(+)</text>
        <dbReference type="Rhea" id="RHEA:13501"/>
        <dbReference type="Rhea" id="RHEA-COMP:10505"/>
        <dbReference type="Rhea" id="RHEA-COMP:10506"/>
        <dbReference type="ChEBI" id="CHEBI:15378"/>
        <dbReference type="ChEBI" id="CHEBI:17544"/>
        <dbReference type="ChEBI" id="CHEBI:30616"/>
        <dbReference type="ChEBI" id="CHEBI:43474"/>
        <dbReference type="ChEBI" id="CHEBI:83144"/>
        <dbReference type="ChEBI" id="CHEBI:83145"/>
        <dbReference type="ChEBI" id="CHEBI:456216"/>
        <dbReference type="EC" id="6.3.4.14"/>
    </reaction>
</comment>
<dbReference type="InterPro" id="IPR016185">
    <property type="entry name" value="PreATP-grasp_dom_sf"/>
</dbReference>
<comment type="caution">
    <text evidence="16">The sequence shown here is derived from an EMBL/GenBank/DDBJ whole genome shotgun (WGS) entry which is preliminary data.</text>
</comment>
<dbReference type="SMART" id="SM00878">
    <property type="entry name" value="Biotin_carb_C"/>
    <property type="match status" value="1"/>
</dbReference>
<evidence type="ECO:0000256" key="8">
    <source>
        <dbReference type="ARBA" id="ARBA00022840"/>
    </source>
</evidence>
<evidence type="ECO:0000313" key="16">
    <source>
        <dbReference type="EMBL" id="TBL79852.1"/>
    </source>
</evidence>
<dbReference type="NCBIfam" id="TIGR00514">
    <property type="entry name" value="accC"/>
    <property type="match status" value="1"/>
</dbReference>
<dbReference type="InterPro" id="IPR005479">
    <property type="entry name" value="CPAse_ATP-bd"/>
</dbReference>
<gene>
    <name evidence="16" type="primary">accC</name>
    <name evidence="16" type="ORF">EYB31_09640</name>
</gene>
<dbReference type="AlphaFoldDB" id="A0A4V2J4H4"/>
<keyword evidence="17" id="KW-1185">Reference proteome</keyword>
<evidence type="ECO:0000256" key="3">
    <source>
        <dbReference type="ARBA" id="ARBA00011750"/>
    </source>
</evidence>
<comment type="subunit">
    <text evidence="3 13">Acetyl-CoA carboxylase is a heterohexamer of biotin carboxyl carrier protein, biotin carboxylase and the two subunits of carboxyl transferase in a 2:2 complex.</text>
</comment>
<evidence type="ECO:0000256" key="7">
    <source>
        <dbReference type="ARBA" id="ARBA00022741"/>
    </source>
</evidence>
<dbReference type="Pfam" id="PF02785">
    <property type="entry name" value="Biotin_carb_C"/>
    <property type="match status" value="1"/>
</dbReference>
<dbReference type="PANTHER" id="PTHR48095">
    <property type="entry name" value="PYRUVATE CARBOXYLASE SUBUNIT A"/>
    <property type="match status" value="1"/>
</dbReference>
<evidence type="ECO:0000259" key="14">
    <source>
        <dbReference type="PROSITE" id="PS50975"/>
    </source>
</evidence>
<dbReference type="PROSITE" id="PS00867">
    <property type="entry name" value="CPSASE_2"/>
    <property type="match status" value="1"/>
</dbReference>
<dbReference type="OrthoDB" id="9807469at2"/>
<dbReference type="GO" id="GO:2001295">
    <property type="term" value="P:malonyl-CoA biosynthetic process"/>
    <property type="evidence" value="ECO:0007669"/>
    <property type="project" value="UniProtKB-UniPathway"/>
</dbReference>
<evidence type="ECO:0000256" key="9">
    <source>
        <dbReference type="ARBA" id="ARBA00022842"/>
    </source>
</evidence>
<evidence type="ECO:0000256" key="6">
    <source>
        <dbReference type="ARBA" id="ARBA00022723"/>
    </source>
</evidence>
<dbReference type="Gene3D" id="3.30.470.20">
    <property type="entry name" value="ATP-grasp fold, B domain"/>
    <property type="match status" value="1"/>
</dbReference>
<dbReference type="Pfam" id="PF00289">
    <property type="entry name" value="Biotin_carb_N"/>
    <property type="match status" value="1"/>
</dbReference>
<dbReference type="FunFam" id="3.40.50.20:FF:000010">
    <property type="entry name" value="Propionyl-CoA carboxylase subunit alpha"/>
    <property type="match status" value="1"/>
</dbReference>
<evidence type="ECO:0000256" key="5">
    <source>
        <dbReference type="ARBA" id="ARBA00022598"/>
    </source>
</evidence>
<dbReference type="GO" id="GO:0005524">
    <property type="term" value="F:ATP binding"/>
    <property type="evidence" value="ECO:0007669"/>
    <property type="project" value="UniProtKB-UniRule"/>
</dbReference>
<dbReference type="Pfam" id="PF02786">
    <property type="entry name" value="CPSase_L_D2"/>
    <property type="match status" value="1"/>
</dbReference>
<dbReference type="PANTHER" id="PTHR48095:SF2">
    <property type="entry name" value="BIOTIN CARBOXYLASE, CHLOROPLASTIC"/>
    <property type="match status" value="1"/>
</dbReference>
<dbReference type="SUPFAM" id="SSF52440">
    <property type="entry name" value="PreATP-grasp domain"/>
    <property type="match status" value="1"/>
</dbReference>
<dbReference type="EMBL" id="SIRE01000006">
    <property type="protein sequence ID" value="TBL79852.1"/>
    <property type="molecule type" value="Genomic_DNA"/>
</dbReference>
<evidence type="ECO:0000259" key="15">
    <source>
        <dbReference type="PROSITE" id="PS50979"/>
    </source>
</evidence>
<dbReference type="NCBIfam" id="NF006367">
    <property type="entry name" value="PRK08591.1"/>
    <property type="match status" value="1"/>
</dbReference>
<feature type="domain" description="ATP-grasp" evidence="14">
    <location>
        <begin position="122"/>
        <end position="318"/>
    </location>
</feature>
<accession>A0A4V2J4H4</accession>
<dbReference type="PROSITE" id="PS00866">
    <property type="entry name" value="CPSASE_1"/>
    <property type="match status" value="1"/>
</dbReference>
<keyword evidence="9" id="KW-0460">Magnesium</keyword>
<protein>
    <recommendedName>
        <fullName evidence="4 13">Biotin carboxylase</fullName>
        <ecNumber evidence="4 13">6.3.4.14</ecNumber>
    </recommendedName>
    <alternativeName>
        <fullName evidence="13">Acetyl-coenzyme A carboxylase biotin carboxylase subunit A</fullName>
    </alternativeName>
</protein>
<dbReference type="Proteomes" id="UP000293142">
    <property type="component" value="Unassembled WGS sequence"/>
</dbReference>
<evidence type="ECO:0000256" key="10">
    <source>
        <dbReference type="ARBA" id="ARBA00023267"/>
    </source>
</evidence>
<evidence type="ECO:0000256" key="13">
    <source>
        <dbReference type="RuleBase" id="RU365063"/>
    </source>
</evidence>
<proteinExistence type="predicted"/>
<dbReference type="SUPFAM" id="SSF56059">
    <property type="entry name" value="Glutathione synthetase ATP-binding domain-like"/>
    <property type="match status" value="1"/>
</dbReference>
<keyword evidence="7 12" id="KW-0547">Nucleotide-binding</keyword>
<dbReference type="InterPro" id="IPR004549">
    <property type="entry name" value="Acetyl_CoA_COase_biotin_COase"/>
</dbReference>
<keyword evidence="10 13" id="KW-0092">Biotin</keyword>
<keyword evidence="5 13" id="KW-0436">Ligase</keyword>
<dbReference type="InterPro" id="IPR011764">
    <property type="entry name" value="Biotin_carboxylation_dom"/>
</dbReference>
<dbReference type="GO" id="GO:0006633">
    <property type="term" value="P:fatty acid biosynthetic process"/>
    <property type="evidence" value="ECO:0007669"/>
    <property type="project" value="UniProtKB-KW"/>
</dbReference>
<keyword evidence="13" id="KW-0443">Lipid metabolism</keyword>
<dbReference type="GO" id="GO:0046872">
    <property type="term" value="F:metal ion binding"/>
    <property type="evidence" value="ECO:0007669"/>
    <property type="project" value="UniProtKB-KW"/>
</dbReference>
<reference evidence="16 17" key="1">
    <citation type="submission" date="2019-02" db="EMBL/GenBank/DDBJ databases">
        <title>Paenibacillus sp. nov., isolated from surface-sterilized tissue of Thalictrum simplex L.</title>
        <authorList>
            <person name="Tuo L."/>
        </authorList>
    </citation>
    <scope>NUCLEOTIDE SEQUENCE [LARGE SCALE GENOMIC DNA]</scope>
    <source>
        <strain evidence="16 17">N2SHLJ1</strain>
    </source>
</reference>
<dbReference type="PROSITE" id="PS50979">
    <property type="entry name" value="BC"/>
    <property type="match status" value="1"/>
</dbReference>
<dbReference type="InterPro" id="IPR051602">
    <property type="entry name" value="ACC_Biotin_Carboxylase"/>
</dbReference>
<dbReference type="PROSITE" id="PS50975">
    <property type="entry name" value="ATP_GRASP"/>
    <property type="match status" value="1"/>
</dbReference>
<dbReference type="SUPFAM" id="SSF51246">
    <property type="entry name" value="Rudiment single hybrid motif"/>
    <property type="match status" value="1"/>
</dbReference>
<keyword evidence="8 12" id="KW-0067">ATP-binding</keyword>
<evidence type="ECO:0000313" key="17">
    <source>
        <dbReference type="Proteomes" id="UP000293142"/>
    </source>
</evidence>
<keyword evidence="13" id="KW-0444">Lipid biosynthesis</keyword>
<comment type="function">
    <text evidence="1 13">This protein is a component of the acetyl coenzyme A carboxylase complex; first, biotin carboxylase catalyzes the carboxylation of the carrier protein and then the transcarboxylase transfers the carboxyl group to form malonyl-CoA.</text>
</comment>
<dbReference type="InterPro" id="IPR005482">
    <property type="entry name" value="Biotin_COase_C"/>
</dbReference>
<evidence type="ECO:0000256" key="11">
    <source>
        <dbReference type="ARBA" id="ARBA00048600"/>
    </source>
</evidence>
<keyword evidence="6" id="KW-0479">Metal-binding</keyword>
<sequence length="446" mass="49253">MRKIRKILIANRGEIAVRIIRTCKEMGIETVAVYSKEDSQSQHALLADKAVCIGPAPAQLSYLNIDTLIAAALSHKADAIHPGYGFLAENAKFVERCREEGITFIGPSAENMKLMGNKIEARNTAKSLGIPVIEGTEGSLEKTDDVLAGSLDFPLLIKASAGGGGKGMRIVNNAQEMELALKEAKKEAGSAFGDSSVYIERYINNARHVEVQVLADHYGNILHLGERDCSVQRRHQKLIEETPCHFVSGEMKNKLYEDAIKICKGTGYTNAGTIEFLVDMDRNCYYFIEMNTRIQVEHPVTEMVTGIDIVREQIRVSEGKELRIKQSDISFSGHSIESRVNAEDPEKSFAPSPGLIDTFIVPGGLGIRVDTFCYSGYKVPPYYDSLIGKVIVKGDNREQAIDKLRAALSTFIISGIKTTIPLHLEILANPDFIKGNYNTKWLEAKK</sequence>
<dbReference type="InterPro" id="IPR005481">
    <property type="entry name" value="BC-like_N"/>
</dbReference>